<accession>A0A099CVD6</accession>
<protein>
    <recommendedName>
        <fullName evidence="7">Lipoprotein</fullName>
    </recommendedName>
</protein>
<dbReference type="InterPro" id="IPR045500">
    <property type="entry name" value="DUF6491"/>
</dbReference>
<dbReference type="EMBL" id="JACHET010000001">
    <property type="protein sequence ID" value="MBB6185184.1"/>
    <property type="molecule type" value="Genomic_DNA"/>
</dbReference>
<proteinExistence type="predicted"/>
<comment type="caution">
    <text evidence="3">The sequence shown here is derived from an EMBL/GenBank/DDBJ whole genome shotgun (WGS) entry which is preliminary data.</text>
</comment>
<dbReference type="EMBL" id="JROI01000015">
    <property type="protein sequence ID" value="KGI76980.1"/>
    <property type="molecule type" value="Genomic_DNA"/>
</dbReference>
<dbReference type="AlphaFoldDB" id="A0A099CVD6"/>
<dbReference type="Proteomes" id="UP000029708">
    <property type="component" value="Unassembled WGS sequence"/>
</dbReference>
<evidence type="ECO:0008006" key="7">
    <source>
        <dbReference type="Google" id="ProtNLM"/>
    </source>
</evidence>
<evidence type="ECO:0000256" key="2">
    <source>
        <dbReference type="SAM" id="SignalP"/>
    </source>
</evidence>
<feature type="region of interest" description="Disordered" evidence="1">
    <location>
        <begin position="137"/>
        <end position="157"/>
    </location>
</feature>
<feature type="signal peptide" evidence="2">
    <location>
        <begin position="1"/>
        <end position="19"/>
    </location>
</feature>
<dbReference type="STRING" id="1543381.LF63_0113610"/>
<reference evidence="4 6" key="2">
    <citation type="submission" date="2020-08" db="EMBL/GenBank/DDBJ databases">
        <title>Genomic Encyclopedia of Type Strains, Phase IV (KMG-IV): sequencing the most valuable type-strain genomes for metagenomic binning, comparative biology and taxonomic classification.</title>
        <authorList>
            <person name="Goeker M."/>
        </authorList>
    </citation>
    <scope>NUCLEOTIDE SEQUENCE [LARGE SCALE GENOMIC DNA]</scope>
    <source>
        <strain evidence="4 6">DSM 107085</strain>
    </source>
</reference>
<sequence>MKARLLISAAILVSLAACANVPRVKNDPARVARFEAAAGAPVSTFQFNSLNGFYAWDPISDHQVVTYVTPKRAYLLELPPCPDLQYAPAISITSRMEQVSTNFDSVIPLGNLGGVPCQIRSIRPLNLDMLKDAEEHRGDVEVRARPAAPSATGGKSA</sequence>
<organism evidence="3 5">
    <name type="scientific">Oleiagrimonas soli</name>
    <dbReference type="NCBI Taxonomy" id="1543381"/>
    <lineage>
        <taxon>Bacteria</taxon>
        <taxon>Pseudomonadati</taxon>
        <taxon>Pseudomonadota</taxon>
        <taxon>Gammaproteobacteria</taxon>
        <taxon>Lysobacterales</taxon>
        <taxon>Rhodanobacteraceae</taxon>
        <taxon>Oleiagrimonas</taxon>
    </lineage>
</organism>
<feature type="chain" id="PRO_5035986515" description="Lipoprotein" evidence="2">
    <location>
        <begin position="20"/>
        <end position="157"/>
    </location>
</feature>
<dbReference type="HOGENOM" id="CLU_124450_0_0_6"/>
<keyword evidence="2" id="KW-0732">Signal</keyword>
<evidence type="ECO:0000313" key="3">
    <source>
        <dbReference type="EMBL" id="KGI76980.1"/>
    </source>
</evidence>
<evidence type="ECO:0000313" key="6">
    <source>
        <dbReference type="Proteomes" id="UP000560000"/>
    </source>
</evidence>
<reference evidence="3 5" key="1">
    <citation type="submission" date="2014-09" db="EMBL/GenBank/DDBJ databases">
        <title>Xanthomonadaceae 3.5X direct submission.</title>
        <authorList>
            <person name="Fang T."/>
            <person name="Wang H."/>
        </authorList>
    </citation>
    <scope>NUCLEOTIDE SEQUENCE [LARGE SCALE GENOMIC DNA]</scope>
    <source>
        <strain evidence="3 5">3.5X</strain>
    </source>
</reference>
<gene>
    <name evidence="4" type="ORF">HNQ86_002529</name>
    <name evidence="3" type="ORF">LF63_0113610</name>
</gene>
<evidence type="ECO:0000256" key="1">
    <source>
        <dbReference type="SAM" id="MobiDB-lite"/>
    </source>
</evidence>
<dbReference type="Pfam" id="PF20101">
    <property type="entry name" value="DUF6491"/>
    <property type="match status" value="1"/>
</dbReference>
<evidence type="ECO:0000313" key="5">
    <source>
        <dbReference type="Proteomes" id="UP000029708"/>
    </source>
</evidence>
<dbReference type="RefSeq" id="WP_043103947.1">
    <property type="nucleotide sequence ID" value="NZ_JACHET010000001.1"/>
</dbReference>
<evidence type="ECO:0000313" key="4">
    <source>
        <dbReference type="EMBL" id="MBB6185184.1"/>
    </source>
</evidence>
<dbReference type="Proteomes" id="UP000560000">
    <property type="component" value="Unassembled WGS sequence"/>
</dbReference>
<dbReference type="OrthoDB" id="6047015at2"/>
<keyword evidence="5" id="KW-1185">Reference proteome</keyword>
<dbReference type="PROSITE" id="PS51257">
    <property type="entry name" value="PROKAR_LIPOPROTEIN"/>
    <property type="match status" value="1"/>
</dbReference>
<name>A0A099CVD6_9GAMM</name>